<dbReference type="Pfam" id="PF03767">
    <property type="entry name" value="Acid_phosphat_B"/>
    <property type="match status" value="1"/>
</dbReference>
<dbReference type="InParanoid" id="A0A1Y5S2R3"/>
<accession>A0A1Y5S2R3</accession>
<organism evidence="3 4">
    <name type="scientific">Oceanibacterium hippocampi</name>
    <dbReference type="NCBI Taxonomy" id="745714"/>
    <lineage>
        <taxon>Bacteria</taxon>
        <taxon>Pseudomonadati</taxon>
        <taxon>Pseudomonadota</taxon>
        <taxon>Alphaproteobacteria</taxon>
        <taxon>Sneathiellales</taxon>
        <taxon>Sneathiellaceae</taxon>
        <taxon>Oceanibacterium</taxon>
    </lineage>
</organism>
<dbReference type="PIRSF" id="PIRSF019271">
    <property type="entry name" value="Acid_Ptase_C"/>
    <property type="match status" value="1"/>
</dbReference>
<sequence length="283" mass="30408">MRNFASILAAGALAATLLGPAPATALSQPEADDNLNATLWAQSAVEYKANAIAAYMAARAALDMALADRDWTAVDEQQAGYQALPPAVILDVDETVLDNLAYQALTVTSGEGFPKNWDAFVQSATSKPVPGSLDFIAYAASKGVTAFYVTNRSADQEEATRKNLAALGYPVATETDTVLMKGEKEGWGSAKGSRRAVVAATHRVLVVVGDNFGDFVDAYKGTIAERQKVFEANADKWGTKWIMLANPSYGSWEAAPFGFDYKLPDTDKRRMKRDALEPFAPPQ</sequence>
<dbReference type="SFLD" id="SFLDG01125">
    <property type="entry name" value="C1.1:_Acid_Phosphatase_Like"/>
    <property type="match status" value="1"/>
</dbReference>
<dbReference type="InterPro" id="IPR036412">
    <property type="entry name" value="HAD-like_sf"/>
</dbReference>
<dbReference type="OrthoDB" id="193314at2"/>
<feature type="chain" id="PRO_5012124915" evidence="2">
    <location>
        <begin position="26"/>
        <end position="283"/>
    </location>
</feature>
<feature type="signal peptide" evidence="2">
    <location>
        <begin position="1"/>
        <end position="25"/>
    </location>
</feature>
<dbReference type="PANTHER" id="PTHR31284:SF10">
    <property type="entry name" value="ACID PHOSPHATASE-LIKE PROTEIN"/>
    <property type="match status" value="1"/>
</dbReference>
<dbReference type="AlphaFoldDB" id="A0A1Y5S2R3"/>
<dbReference type="Gene3D" id="3.40.50.1000">
    <property type="entry name" value="HAD superfamily/HAD-like"/>
    <property type="match status" value="1"/>
</dbReference>
<dbReference type="PANTHER" id="PTHR31284">
    <property type="entry name" value="ACID PHOSPHATASE-LIKE PROTEIN"/>
    <property type="match status" value="1"/>
</dbReference>
<keyword evidence="1 2" id="KW-0732">Signal</keyword>
<dbReference type="Proteomes" id="UP000193200">
    <property type="component" value="Unassembled WGS sequence"/>
</dbReference>
<gene>
    <name evidence="3" type="primary">hel</name>
    <name evidence="3" type="ORF">OCH7691_01099</name>
</gene>
<proteinExistence type="predicted"/>
<reference evidence="3 4" key="1">
    <citation type="submission" date="2017-03" db="EMBL/GenBank/DDBJ databases">
        <authorList>
            <person name="Afonso C.L."/>
            <person name="Miller P.J."/>
            <person name="Scott M.A."/>
            <person name="Spackman E."/>
            <person name="Goraichik I."/>
            <person name="Dimitrov K.M."/>
            <person name="Suarez D.L."/>
            <person name="Swayne D.E."/>
        </authorList>
    </citation>
    <scope>NUCLEOTIDE SEQUENCE [LARGE SCALE GENOMIC DNA]</scope>
    <source>
        <strain evidence="3 4">CECT 7691</strain>
    </source>
</reference>
<protein>
    <submittedName>
        <fullName evidence="3">Lipoprotein E</fullName>
    </submittedName>
</protein>
<keyword evidence="4" id="KW-1185">Reference proteome</keyword>
<dbReference type="SUPFAM" id="SSF56784">
    <property type="entry name" value="HAD-like"/>
    <property type="match status" value="1"/>
</dbReference>
<dbReference type="SFLD" id="SFLDS00003">
    <property type="entry name" value="Haloacid_Dehalogenase"/>
    <property type="match status" value="1"/>
</dbReference>
<name>A0A1Y5S2R3_9PROT</name>
<dbReference type="EMBL" id="FWFR01000001">
    <property type="protein sequence ID" value="SLN31004.1"/>
    <property type="molecule type" value="Genomic_DNA"/>
</dbReference>
<dbReference type="InterPro" id="IPR023214">
    <property type="entry name" value="HAD_sf"/>
</dbReference>
<evidence type="ECO:0000313" key="3">
    <source>
        <dbReference type="EMBL" id="SLN31004.1"/>
    </source>
</evidence>
<dbReference type="InterPro" id="IPR006423">
    <property type="entry name" value="Lipo_e_P4"/>
</dbReference>
<keyword evidence="3" id="KW-0449">Lipoprotein</keyword>
<evidence type="ECO:0000256" key="2">
    <source>
        <dbReference type="SAM" id="SignalP"/>
    </source>
</evidence>
<dbReference type="RefSeq" id="WP_085882358.1">
    <property type="nucleotide sequence ID" value="NZ_FWFR01000001.1"/>
</dbReference>
<dbReference type="InterPro" id="IPR005519">
    <property type="entry name" value="Acid_phosphat_B-like"/>
</dbReference>
<dbReference type="GO" id="GO:0009279">
    <property type="term" value="C:cell outer membrane"/>
    <property type="evidence" value="ECO:0007669"/>
    <property type="project" value="InterPro"/>
</dbReference>
<evidence type="ECO:0000313" key="4">
    <source>
        <dbReference type="Proteomes" id="UP000193200"/>
    </source>
</evidence>
<evidence type="ECO:0000256" key="1">
    <source>
        <dbReference type="ARBA" id="ARBA00022729"/>
    </source>
</evidence>